<sequence length="312" mass="35857">MPDCHNGQAPERPTDDQDEIDPTQAPAVSSPPVRQLFSVPTPIKRIFDRFPLVIYPPNELPTRLAPHARCNRLFVFLDIAGARQRKPSFNPQCLRWQAYLKFVGIDFELVPSTNHASPSGALPYLLPAPSVESPLPIPAHKLQKWAIEQVHCEEEQQISVRFDVYASLLDHRIRNAWLYQLYLDNDNFNAVARRLYVNFATSSTIVRAALAIQLQQAARDELRKYSDYIDVNDLEAEAGNAFEALSILLGSATYFFDRGKPGFFDASVFAYTHLILEENMMWKHNRLGQLLRRHENLVQHRERILEDYFGNR</sequence>
<organism evidence="4 5">
    <name type="scientific">Elaphomyces granulatus</name>
    <dbReference type="NCBI Taxonomy" id="519963"/>
    <lineage>
        <taxon>Eukaryota</taxon>
        <taxon>Fungi</taxon>
        <taxon>Dikarya</taxon>
        <taxon>Ascomycota</taxon>
        <taxon>Pezizomycotina</taxon>
        <taxon>Eurotiomycetes</taxon>
        <taxon>Eurotiomycetidae</taxon>
        <taxon>Eurotiales</taxon>
        <taxon>Elaphomycetaceae</taxon>
        <taxon>Elaphomyces</taxon>
    </lineage>
</organism>
<dbReference type="Proteomes" id="UP000243515">
    <property type="component" value="Unassembled WGS sequence"/>
</dbReference>
<dbReference type="OrthoDB" id="198787at2759"/>
<evidence type="ECO:0000313" key="4">
    <source>
        <dbReference type="EMBL" id="OXV10751.1"/>
    </source>
</evidence>
<evidence type="ECO:0000259" key="2">
    <source>
        <dbReference type="Pfam" id="PF17171"/>
    </source>
</evidence>
<dbReference type="Pfam" id="PF17171">
    <property type="entry name" value="GST_C_6"/>
    <property type="match status" value="1"/>
</dbReference>
<protein>
    <recommendedName>
        <fullName evidence="6">Mitochondrial outer membrane transport complex Sam37/metaxin N-terminal domain-containing protein</fullName>
    </recommendedName>
</protein>
<dbReference type="CDD" id="cd03078">
    <property type="entry name" value="GST_N_Metaxin1_like"/>
    <property type="match status" value="1"/>
</dbReference>
<gene>
    <name evidence="4" type="ORF">Egran_01486</name>
</gene>
<dbReference type="Pfam" id="PF17172">
    <property type="entry name" value="GST_N_4"/>
    <property type="match status" value="1"/>
</dbReference>
<dbReference type="PANTHER" id="PTHR12289">
    <property type="entry name" value="METAXIN RELATED"/>
    <property type="match status" value="1"/>
</dbReference>
<dbReference type="InterPro" id="IPR012336">
    <property type="entry name" value="Thioredoxin-like_fold"/>
</dbReference>
<dbReference type="GO" id="GO:0001401">
    <property type="term" value="C:SAM complex"/>
    <property type="evidence" value="ECO:0007669"/>
    <property type="project" value="TreeGrafter"/>
</dbReference>
<evidence type="ECO:0008006" key="6">
    <source>
        <dbReference type="Google" id="ProtNLM"/>
    </source>
</evidence>
<feature type="domain" description="Thioredoxin-like fold" evidence="3">
    <location>
        <begin position="91"/>
        <end position="187"/>
    </location>
</feature>
<dbReference type="InterPro" id="IPR021211">
    <property type="entry name" value="SAM35"/>
</dbReference>
<feature type="domain" description="Metaxin glutathione S-transferase" evidence="2">
    <location>
        <begin position="240"/>
        <end position="304"/>
    </location>
</feature>
<dbReference type="Pfam" id="PF10806">
    <property type="entry name" value="SAM35"/>
    <property type="match status" value="1"/>
</dbReference>
<dbReference type="PANTHER" id="PTHR12289:SF44">
    <property type="entry name" value="OUTER MEMBRANE PROTEIN (SAM35), PUTATIVE (AFU_ORTHOLOGUE AFUA_1G13180)-RELATED"/>
    <property type="match status" value="1"/>
</dbReference>
<evidence type="ECO:0000313" key="5">
    <source>
        <dbReference type="Proteomes" id="UP000243515"/>
    </source>
</evidence>
<dbReference type="InterPro" id="IPR033468">
    <property type="entry name" value="Metaxin_GST"/>
</dbReference>
<comment type="caution">
    <text evidence="4">The sequence shown here is derived from an EMBL/GenBank/DDBJ whole genome shotgun (WGS) entry which is preliminary data.</text>
</comment>
<dbReference type="AlphaFoldDB" id="A0A232M2V6"/>
<evidence type="ECO:0000256" key="1">
    <source>
        <dbReference type="SAM" id="MobiDB-lite"/>
    </source>
</evidence>
<dbReference type="InterPro" id="IPR050931">
    <property type="entry name" value="Mito_Protein_Transport_Metaxin"/>
</dbReference>
<accession>A0A232M2V6</accession>
<proteinExistence type="predicted"/>
<dbReference type="EMBL" id="NPHW01002787">
    <property type="protein sequence ID" value="OXV10751.1"/>
    <property type="molecule type" value="Genomic_DNA"/>
</dbReference>
<dbReference type="GO" id="GO:0007005">
    <property type="term" value="P:mitochondrion organization"/>
    <property type="evidence" value="ECO:0007669"/>
    <property type="project" value="TreeGrafter"/>
</dbReference>
<name>A0A232M2V6_9EURO</name>
<evidence type="ECO:0000259" key="3">
    <source>
        <dbReference type="Pfam" id="PF17172"/>
    </source>
</evidence>
<reference evidence="4 5" key="1">
    <citation type="journal article" date="2015" name="Environ. Microbiol.">
        <title>Metagenome sequence of Elaphomyces granulatus from sporocarp tissue reveals Ascomycota ectomycorrhizal fingerprints of genome expansion and a Proteobacteria-rich microbiome.</title>
        <authorList>
            <person name="Quandt C.A."/>
            <person name="Kohler A."/>
            <person name="Hesse C.N."/>
            <person name="Sharpton T.J."/>
            <person name="Martin F."/>
            <person name="Spatafora J.W."/>
        </authorList>
    </citation>
    <scope>NUCLEOTIDE SEQUENCE [LARGE SCALE GENOMIC DNA]</scope>
    <source>
        <strain evidence="4 5">OSC145934</strain>
    </source>
</reference>
<keyword evidence="5" id="KW-1185">Reference proteome</keyword>
<feature type="region of interest" description="Disordered" evidence="1">
    <location>
        <begin position="1"/>
        <end position="34"/>
    </location>
</feature>